<organism evidence="5 6">
    <name type="scientific">Streptomyces diacarni</name>
    <dbReference type="NCBI Taxonomy" id="2800381"/>
    <lineage>
        <taxon>Bacteria</taxon>
        <taxon>Bacillati</taxon>
        <taxon>Actinomycetota</taxon>
        <taxon>Actinomycetes</taxon>
        <taxon>Kitasatosporales</taxon>
        <taxon>Streptomycetaceae</taxon>
        <taxon>Streptomyces</taxon>
    </lineage>
</organism>
<evidence type="ECO:0000256" key="2">
    <source>
        <dbReference type="ARBA" id="ARBA00023315"/>
    </source>
</evidence>
<gene>
    <name evidence="5" type="ORF">DTL70_03515</name>
</gene>
<evidence type="ECO:0000313" key="5">
    <source>
        <dbReference type="EMBL" id="RCG27433.1"/>
    </source>
</evidence>
<keyword evidence="1 5" id="KW-0808">Transferase</keyword>
<dbReference type="CDD" id="cd07989">
    <property type="entry name" value="LPLAT_AGPAT-like"/>
    <property type="match status" value="1"/>
</dbReference>
<dbReference type="PANTHER" id="PTHR10434">
    <property type="entry name" value="1-ACYL-SN-GLYCEROL-3-PHOSPHATE ACYLTRANSFERASE"/>
    <property type="match status" value="1"/>
</dbReference>
<name>A0A367FAN9_9ACTN</name>
<dbReference type="EMBL" id="QOIN01000028">
    <property type="protein sequence ID" value="RCG27433.1"/>
    <property type="molecule type" value="Genomic_DNA"/>
</dbReference>
<dbReference type="Pfam" id="PF01553">
    <property type="entry name" value="Acyltransferase"/>
    <property type="match status" value="1"/>
</dbReference>
<accession>A0A367FAN9</accession>
<protein>
    <submittedName>
        <fullName evidence="5">1-acyl-sn-glycerol-3-phosphate acyltransferase</fullName>
    </submittedName>
</protein>
<reference evidence="5 6" key="1">
    <citation type="submission" date="2018-06" db="EMBL/GenBank/DDBJ databases">
        <title>Streptomyces reniochalinae sp. nov. and Streptomyces diacarnus sp. nov. from marine sponges.</title>
        <authorList>
            <person name="Li L."/>
        </authorList>
    </citation>
    <scope>NUCLEOTIDE SEQUENCE [LARGE SCALE GENOMIC DNA]</scope>
    <source>
        <strain evidence="5 6">LHW51701</strain>
    </source>
</reference>
<evidence type="ECO:0000256" key="3">
    <source>
        <dbReference type="SAM" id="MobiDB-lite"/>
    </source>
</evidence>
<keyword evidence="2 5" id="KW-0012">Acyltransferase</keyword>
<evidence type="ECO:0000256" key="1">
    <source>
        <dbReference type="ARBA" id="ARBA00022679"/>
    </source>
</evidence>
<proteinExistence type="predicted"/>
<dbReference type="PANTHER" id="PTHR10434:SF11">
    <property type="entry name" value="1-ACYL-SN-GLYCEROL-3-PHOSPHATE ACYLTRANSFERASE"/>
    <property type="match status" value="1"/>
</dbReference>
<feature type="region of interest" description="Disordered" evidence="3">
    <location>
        <begin position="1"/>
        <end position="43"/>
    </location>
</feature>
<evidence type="ECO:0000313" key="6">
    <source>
        <dbReference type="Proteomes" id="UP000252914"/>
    </source>
</evidence>
<dbReference type="AlphaFoldDB" id="A0A367FAN9"/>
<feature type="domain" description="Phospholipid/glycerol acyltransferase" evidence="4">
    <location>
        <begin position="74"/>
        <end position="184"/>
    </location>
</feature>
<dbReference type="SUPFAM" id="SSF69593">
    <property type="entry name" value="Glycerol-3-phosphate (1)-acyltransferase"/>
    <property type="match status" value="1"/>
</dbReference>
<dbReference type="GO" id="GO:0006654">
    <property type="term" value="P:phosphatidic acid biosynthetic process"/>
    <property type="evidence" value="ECO:0007669"/>
    <property type="project" value="TreeGrafter"/>
</dbReference>
<dbReference type="GO" id="GO:0005886">
    <property type="term" value="C:plasma membrane"/>
    <property type="evidence" value="ECO:0007669"/>
    <property type="project" value="TreeGrafter"/>
</dbReference>
<sequence>MTPKDSAPGASGEREPASGTPGDRGATSGGRGSASGDPGERGAAVGRRIGLGLMHSLWRPRVLGAWRVPPGGPVIMAVNHAHNVDGPMLMGTAPRPVHFLIKKEAFVGPLDAFLRGIGQLKVDRTSADRNAVTSALEVLARGGVLGIFPEGTRGEGDFASLRSGLAYFALRSGAQIVPVVVLGSADRPGRLIRALPPLRSRVDVVFGDPFTVGDGSGRRTRKALDQATVQLQERLTAHLKDARRLTGR</sequence>
<dbReference type="Proteomes" id="UP000252914">
    <property type="component" value="Unassembled WGS sequence"/>
</dbReference>
<comment type="caution">
    <text evidence="5">The sequence shown here is derived from an EMBL/GenBank/DDBJ whole genome shotgun (WGS) entry which is preliminary data.</text>
</comment>
<evidence type="ECO:0000259" key="4">
    <source>
        <dbReference type="SMART" id="SM00563"/>
    </source>
</evidence>
<dbReference type="SMART" id="SM00563">
    <property type="entry name" value="PlsC"/>
    <property type="match status" value="1"/>
</dbReference>
<dbReference type="InterPro" id="IPR002123">
    <property type="entry name" value="Plipid/glycerol_acylTrfase"/>
</dbReference>
<keyword evidence="6" id="KW-1185">Reference proteome</keyword>
<dbReference type="GO" id="GO:0003841">
    <property type="term" value="F:1-acylglycerol-3-phosphate O-acyltransferase activity"/>
    <property type="evidence" value="ECO:0007669"/>
    <property type="project" value="TreeGrafter"/>
</dbReference>